<keyword evidence="1" id="KW-1133">Transmembrane helix</keyword>
<feature type="transmembrane region" description="Helical" evidence="1">
    <location>
        <begin position="32"/>
        <end position="53"/>
    </location>
</feature>
<dbReference type="EMBL" id="PYSV01000030">
    <property type="protein sequence ID" value="PTA66477.1"/>
    <property type="molecule type" value="Genomic_DNA"/>
</dbReference>
<keyword evidence="1" id="KW-0472">Membrane</keyword>
<protein>
    <submittedName>
        <fullName evidence="2">Uncharacterized protein</fullName>
    </submittedName>
</protein>
<accession>A0A2T3W3M5</accession>
<gene>
    <name evidence="2" type="ORF">C8263_17735</name>
</gene>
<keyword evidence="3" id="KW-1185">Reference proteome</keyword>
<reference evidence="2 3" key="1">
    <citation type="submission" date="2018-03" db="EMBL/GenBank/DDBJ databases">
        <title>Draft genome of Deinococcus sp. OD32.</title>
        <authorList>
            <person name="Wang X.-P."/>
            <person name="Du Z.-J."/>
        </authorList>
    </citation>
    <scope>NUCLEOTIDE SEQUENCE [LARGE SCALE GENOMIC DNA]</scope>
    <source>
        <strain evidence="2 3">OD32</strain>
    </source>
</reference>
<dbReference type="RefSeq" id="WP_107139466.1">
    <property type="nucleotide sequence ID" value="NZ_PYSV01000030.1"/>
</dbReference>
<evidence type="ECO:0000313" key="2">
    <source>
        <dbReference type="EMBL" id="PTA66477.1"/>
    </source>
</evidence>
<name>A0A2T3W3M5_9DEIO</name>
<proteinExistence type="predicted"/>
<comment type="caution">
    <text evidence="2">The sequence shown here is derived from an EMBL/GenBank/DDBJ whole genome shotgun (WGS) entry which is preliminary data.</text>
</comment>
<evidence type="ECO:0000313" key="3">
    <source>
        <dbReference type="Proteomes" id="UP000240317"/>
    </source>
</evidence>
<organism evidence="2 3">
    <name type="scientific">Deinococcus arcticus</name>
    <dbReference type="NCBI Taxonomy" id="2136176"/>
    <lineage>
        <taxon>Bacteria</taxon>
        <taxon>Thermotogati</taxon>
        <taxon>Deinococcota</taxon>
        <taxon>Deinococci</taxon>
        <taxon>Deinococcales</taxon>
        <taxon>Deinococcaceae</taxon>
        <taxon>Deinococcus</taxon>
    </lineage>
</organism>
<keyword evidence="1" id="KW-0812">Transmembrane</keyword>
<sequence>MDITLLIVLVPLIIFLGGLAALFRVRKQRRLLWPALAALLGAPLLLFVAATIWESTLSPEEAARYTLPQAGTAASRAAKISAPQAAPGVPEEARQLAVIAGRRPPDAEIAQKVAQLNRLCPDRTPSTADLVVNLRQVVAERTGREPDIVAVLDQFIKAQDGPAAARKVPCVETGGLVARLMVDGL</sequence>
<dbReference type="AlphaFoldDB" id="A0A2T3W3M5"/>
<feature type="transmembrane region" description="Helical" evidence="1">
    <location>
        <begin position="6"/>
        <end position="25"/>
    </location>
</feature>
<dbReference type="Proteomes" id="UP000240317">
    <property type="component" value="Unassembled WGS sequence"/>
</dbReference>
<evidence type="ECO:0000256" key="1">
    <source>
        <dbReference type="SAM" id="Phobius"/>
    </source>
</evidence>